<feature type="binding site" evidence="5">
    <location>
        <position position="144"/>
    </location>
    <ligand>
        <name>adenosylcob(III)alamin</name>
        <dbReference type="ChEBI" id="CHEBI:18408"/>
    </ligand>
</feature>
<dbReference type="Proteomes" id="UP001285263">
    <property type="component" value="Unassembled WGS sequence"/>
</dbReference>
<evidence type="ECO:0000256" key="1">
    <source>
        <dbReference type="ARBA" id="ARBA00022628"/>
    </source>
</evidence>
<comment type="pathway">
    <text evidence="5">Amine and polyamine degradation; ethanolamine degradation.</text>
</comment>
<dbReference type="EC" id="4.3.1.7" evidence="5"/>
<keyword evidence="3 5" id="KW-0170">Cobalt</keyword>
<dbReference type="RefSeq" id="WP_320423354.1">
    <property type="nucleotide sequence ID" value="NZ_JAXCLA010000004.1"/>
</dbReference>
<dbReference type="InterPro" id="IPR042255">
    <property type="entry name" value="EutC_N"/>
</dbReference>
<keyword evidence="2 5" id="KW-0456">Lyase</keyword>
<gene>
    <name evidence="5 6" type="primary">eutC</name>
    <name evidence="6" type="ORF">SNE35_13095</name>
</gene>
<comment type="function">
    <text evidence="5">Catalyzes the deamination of various vicinal amino-alcohols to oxo compounds. Allows this organism to utilize ethanolamine as the sole source of nitrogen and carbon in the presence of external vitamin B12.</text>
</comment>
<dbReference type="InterPro" id="IPR042251">
    <property type="entry name" value="EutC_C"/>
</dbReference>
<evidence type="ECO:0000313" key="7">
    <source>
        <dbReference type="Proteomes" id="UP001285263"/>
    </source>
</evidence>
<proteinExistence type="inferred from homology"/>
<feature type="binding site" evidence="5">
    <location>
        <position position="165"/>
    </location>
    <ligand>
        <name>adenosylcob(III)alamin</name>
        <dbReference type="ChEBI" id="CHEBI:18408"/>
    </ligand>
</feature>
<dbReference type="GO" id="GO:0008851">
    <property type="term" value="F:ethanolamine ammonia-lyase activity"/>
    <property type="evidence" value="ECO:0007669"/>
    <property type="project" value="UniProtKB-EC"/>
</dbReference>
<comment type="subunit">
    <text evidence="5">The basic unit is a heterodimer which dimerizes to form tetramers. The heterotetramers trimerize; 6 large subunits form a core ring with 6 small subunits projecting outwards.</text>
</comment>
<dbReference type="NCBIfam" id="NF003971">
    <property type="entry name" value="PRK05465.1"/>
    <property type="match status" value="1"/>
</dbReference>
<evidence type="ECO:0000313" key="6">
    <source>
        <dbReference type="EMBL" id="MDY0745449.1"/>
    </source>
</evidence>
<dbReference type="Gene3D" id="3.40.50.11240">
    <property type="entry name" value="Ethanolamine ammonia-lyase light chain (EutC)"/>
    <property type="match status" value="1"/>
</dbReference>
<keyword evidence="4 5" id="KW-1283">Bacterial microcompartment</keyword>
<evidence type="ECO:0000256" key="2">
    <source>
        <dbReference type="ARBA" id="ARBA00023239"/>
    </source>
</evidence>
<dbReference type="PANTHER" id="PTHR39330">
    <property type="entry name" value="ETHANOLAMINE AMMONIA-LYASE LIGHT CHAIN"/>
    <property type="match status" value="1"/>
</dbReference>
<dbReference type="HAMAP" id="MF_00601">
    <property type="entry name" value="EutC"/>
    <property type="match status" value="1"/>
</dbReference>
<accession>A0ABU5DH23</accession>
<dbReference type="Gene3D" id="1.10.30.40">
    <property type="entry name" value="Ethanolamine ammonia-lyase light chain (EutC), N-terminal domain"/>
    <property type="match status" value="1"/>
</dbReference>
<evidence type="ECO:0000256" key="4">
    <source>
        <dbReference type="ARBA" id="ARBA00024446"/>
    </source>
</evidence>
<evidence type="ECO:0000256" key="5">
    <source>
        <dbReference type="HAMAP-Rule" id="MF_00601"/>
    </source>
</evidence>
<organism evidence="6 7">
    <name type="scientific">Roseateles agri</name>
    <dbReference type="NCBI Taxonomy" id="3098619"/>
    <lineage>
        <taxon>Bacteria</taxon>
        <taxon>Pseudomonadati</taxon>
        <taxon>Pseudomonadota</taxon>
        <taxon>Betaproteobacteria</taxon>
        <taxon>Burkholderiales</taxon>
        <taxon>Sphaerotilaceae</taxon>
        <taxon>Roseateles</taxon>
    </lineage>
</organism>
<keyword evidence="1 5" id="KW-0846">Cobalamin</keyword>
<feature type="binding site" evidence="5">
    <location>
        <position position="194"/>
    </location>
    <ligand>
        <name>adenosylcob(III)alamin</name>
        <dbReference type="ChEBI" id="CHEBI:18408"/>
    </ligand>
</feature>
<comment type="subcellular location">
    <subcellularLocation>
        <location evidence="5">Bacterial microcompartment</location>
    </subcellularLocation>
</comment>
<dbReference type="PIRSF" id="PIRSF018982">
    <property type="entry name" value="EutC"/>
    <property type="match status" value="1"/>
</dbReference>
<comment type="similarity">
    <text evidence="5">Belongs to the EutC family.</text>
</comment>
<dbReference type="Pfam" id="PF05985">
    <property type="entry name" value="EutC"/>
    <property type="match status" value="1"/>
</dbReference>
<dbReference type="EMBL" id="JAXCLA010000004">
    <property type="protein sequence ID" value="MDY0745449.1"/>
    <property type="molecule type" value="Genomic_DNA"/>
</dbReference>
<comment type="catalytic activity">
    <reaction evidence="5">
        <text>ethanolamine = acetaldehyde + NH4(+)</text>
        <dbReference type="Rhea" id="RHEA:15313"/>
        <dbReference type="ChEBI" id="CHEBI:15343"/>
        <dbReference type="ChEBI" id="CHEBI:28938"/>
        <dbReference type="ChEBI" id="CHEBI:57603"/>
        <dbReference type="EC" id="4.3.1.7"/>
    </reaction>
</comment>
<comment type="cofactor">
    <cofactor evidence="5">
        <name>adenosylcob(III)alamin</name>
        <dbReference type="ChEBI" id="CHEBI:18408"/>
    </cofactor>
    <text evidence="5">Binds between the large and small subunits.</text>
</comment>
<evidence type="ECO:0000256" key="3">
    <source>
        <dbReference type="ARBA" id="ARBA00023285"/>
    </source>
</evidence>
<sequence>MIWERLRGLTPARIGLGRSGEAGLPTAEWLRFAAAHAQARDAVHTPLDVDLLTRELSAAGWPAPLIVRSRATSRAEYLRRPDLGRRLDPTCTLPAGEVDLALILADGLSAAAVQAHAVEVAQALRATLPSLTLAPPIIATQARVALGDEIGEQLGARLVLVLIGERPGLSSPDSLGAYLTWAPRPGRSDAERNCVSNIRPAGLPADDAARRLAWLVEQSLRRGLSGVALKDDSASALLS</sequence>
<name>A0ABU5DH23_9BURK</name>
<keyword evidence="7" id="KW-1185">Reference proteome</keyword>
<dbReference type="InterPro" id="IPR009246">
    <property type="entry name" value="EutC"/>
</dbReference>
<protein>
    <recommendedName>
        <fullName evidence="5">Ethanolamine ammonia-lyase small subunit</fullName>
        <shortName evidence="5">EAL small subunit</shortName>
        <ecNumber evidence="5">4.3.1.7</ecNumber>
    </recommendedName>
</protein>
<dbReference type="PANTHER" id="PTHR39330:SF1">
    <property type="entry name" value="ETHANOLAMINE AMMONIA-LYASE SMALL SUBUNIT"/>
    <property type="match status" value="1"/>
</dbReference>
<comment type="caution">
    <text evidence="6">The sequence shown here is derived from an EMBL/GenBank/DDBJ whole genome shotgun (WGS) entry which is preliminary data.</text>
</comment>
<reference evidence="6 7" key="1">
    <citation type="submission" date="2023-11" db="EMBL/GenBank/DDBJ databases">
        <title>Paucibacter sp. nov., isolated from fresh soil in Korea.</title>
        <authorList>
            <person name="Le N.T.T."/>
        </authorList>
    </citation>
    <scope>NUCLEOTIDE SEQUENCE [LARGE SCALE GENOMIC DNA]</scope>
    <source>
        <strain evidence="6 7">R3-3</strain>
    </source>
</reference>